<dbReference type="AlphaFoldDB" id="A0AAV3R346"/>
<name>A0AAV3R346_LITER</name>
<accession>A0AAV3R346</accession>
<evidence type="ECO:0000256" key="1">
    <source>
        <dbReference type="SAM" id="MobiDB-lite"/>
    </source>
</evidence>
<feature type="region of interest" description="Disordered" evidence="1">
    <location>
        <begin position="1"/>
        <end position="26"/>
    </location>
</feature>
<evidence type="ECO:0000313" key="3">
    <source>
        <dbReference type="Proteomes" id="UP001454036"/>
    </source>
</evidence>
<keyword evidence="3" id="KW-1185">Reference proteome</keyword>
<gene>
    <name evidence="2" type="ORF">LIER_24386</name>
</gene>
<dbReference type="Proteomes" id="UP001454036">
    <property type="component" value="Unassembled WGS sequence"/>
</dbReference>
<comment type="caution">
    <text evidence="2">The sequence shown here is derived from an EMBL/GenBank/DDBJ whole genome shotgun (WGS) entry which is preliminary data.</text>
</comment>
<proteinExistence type="predicted"/>
<organism evidence="2 3">
    <name type="scientific">Lithospermum erythrorhizon</name>
    <name type="common">Purple gromwell</name>
    <name type="synonym">Lithospermum officinale var. erythrorhizon</name>
    <dbReference type="NCBI Taxonomy" id="34254"/>
    <lineage>
        <taxon>Eukaryota</taxon>
        <taxon>Viridiplantae</taxon>
        <taxon>Streptophyta</taxon>
        <taxon>Embryophyta</taxon>
        <taxon>Tracheophyta</taxon>
        <taxon>Spermatophyta</taxon>
        <taxon>Magnoliopsida</taxon>
        <taxon>eudicotyledons</taxon>
        <taxon>Gunneridae</taxon>
        <taxon>Pentapetalae</taxon>
        <taxon>asterids</taxon>
        <taxon>lamiids</taxon>
        <taxon>Boraginales</taxon>
        <taxon>Boraginaceae</taxon>
        <taxon>Boraginoideae</taxon>
        <taxon>Lithospermeae</taxon>
        <taxon>Lithospermum</taxon>
    </lineage>
</organism>
<evidence type="ECO:0000313" key="2">
    <source>
        <dbReference type="EMBL" id="GAA0170036.1"/>
    </source>
</evidence>
<dbReference type="EMBL" id="BAABME010007069">
    <property type="protein sequence ID" value="GAA0170036.1"/>
    <property type="molecule type" value="Genomic_DNA"/>
</dbReference>
<reference evidence="2 3" key="1">
    <citation type="submission" date="2024-01" db="EMBL/GenBank/DDBJ databases">
        <title>The complete chloroplast genome sequence of Lithospermum erythrorhizon: insights into the phylogenetic relationship among Boraginaceae species and the maternal lineages of purple gromwells.</title>
        <authorList>
            <person name="Okada T."/>
            <person name="Watanabe K."/>
        </authorList>
    </citation>
    <scope>NUCLEOTIDE SEQUENCE [LARGE SCALE GENOMIC DNA]</scope>
</reference>
<sequence>MAGGGILKNTPPSSPNRENSPIHTVDANKLNQVRLYTSVGAEVRIENLDFTPYSDPFATVALKQEETHDDIFEEIDNYPSNRIAPQIHGCRSGRSYGFF</sequence>
<protein>
    <submittedName>
        <fullName evidence="2">Uncharacterized protein</fullName>
    </submittedName>
</protein>